<organism evidence="5 6">
    <name type="scientific">Loxostege sticticalis</name>
    <name type="common">Beet webworm moth</name>
    <dbReference type="NCBI Taxonomy" id="481309"/>
    <lineage>
        <taxon>Eukaryota</taxon>
        <taxon>Metazoa</taxon>
        <taxon>Ecdysozoa</taxon>
        <taxon>Arthropoda</taxon>
        <taxon>Hexapoda</taxon>
        <taxon>Insecta</taxon>
        <taxon>Pterygota</taxon>
        <taxon>Neoptera</taxon>
        <taxon>Endopterygota</taxon>
        <taxon>Lepidoptera</taxon>
        <taxon>Glossata</taxon>
        <taxon>Ditrysia</taxon>
        <taxon>Pyraloidea</taxon>
        <taxon>Crambidae</taxon>
        <taxon>Pyraustinae</taxon>
        <taxon>Loxostege</taxon>
    </lineage>
</organism>
<feature type="domain" description="AMP-dependent synthetase/ligase" evidence="3">
    <location>
        <begin position="57"/>
        <end position="430"/>
    </location>
</feature>
<dbReference type="PANTHER" id="PTHR24096">
    <property type="entry name" value="LONG-CHAIN-FATTY-ACID--COA LIGASE"/>
    <property type="match status" value="1"/>
</dbReference>
<name>A0ABR3HR31_LOXSC</name>
<evidence type="ECO:0000259" key="4">
    <source>
        <dbReference type="Pfam" id="PF13193"/>
    </source>
</evidence>
<dbReference type="SUPFAM" id="SSF56801">
    <property type="entry name" value="Acetyl-CoA synthetase-like"/>
    <property type="match status" value="1"/>
</dbReference>
<dbReference type="InterPro" id="IPR042099">
    <property type="entry name" value="ANL_N_sf"/>
</dbReference>
<accession>A0ABR3HR31</accession>
<keyword evidence="2" id="KW-0576">Peroxisome</keyword>
<evidence type="ECO:0008006" key="7">
    <source>
        <dbReference type="Google" id="ProtNLM"/>
    </source>
</evidence>
<sequence>MSRHRVFITHIRNFKLHRNLSSRVRKVDEFTLTSYLPFQPVPRVNLFDRIWADLPLYKDQVALVSAETKKSYTFVQLQRYIANFGTSLLKKLHLQSNDIVAIAAPNCPEYPVAAFGAIRAGCVVTLVNPAYKNYELVHQFTITKPKVVVTFSQAYPTIAKGLQNAKIEAKIIIIDNPTQSIPDGAVRYTEIAENGEADLPLLEKIEKGHDDLAIIPFSSGTTGLPKGVEITYKNLLASLDIMTHKDYVLSDVANVTEQDVVPCVLPFFHIYGLVITLMGHWSVGAKMVTMTGFNPQMFIRVLSSETVSLLYLVPPLVDFLAKHPLVTKKHLEHLKYIFVGGAPMSKAAAEAFLLKANPRTKFMQGFAVTETTCMGLVLPKDGSNKNYDSCGDPALNIEMRLCDPESGKPVAIGNLGEVCIKSPTVTRGYYKNEQATKESMTSDGFYKSGDLGVYKPGKGLYIVDRIKDLIKVKGMQVAPAELEAILRSHPSVSEAAVIGVPHKTFGEVPKAFVVVKQLTTEEELKDFVADKVVDYKRLHQVVIVDAIPKNATGKILKKLLRDM</sequence>
<dbReference type="EMBL" id="JBEUOH010000015">
    <property type="protein sequence ID" value="KAL0879024.1"/>
    <property type="molecule type" value="Genomic_DNA"/>
</dbReference>
<comment type="caution">
    <text evidence="5">The sequence shown here is derived from an EMBL/GenBank/DDBJ whole genome shotgun (WGS) entry which is preliminary data.</text>
</comment>
<dbReference type="InterPro" id="IPR025110">
    <property type="entry name" value="AMP-bd_C"/>
</dbReference>
<dbReference type="InterPro" id="IPR000873">
    <property type="entry name" value="AMP-dep_synth/lig_dom"/>
</dbReference>
<feature type="domain" description="AMP-binding enzyme C-terminal" evidence="4">
    <location>
        <begin position="481"/>
        <end position="554"/>
    </location>
</feature>
<evidence type="ECO:0000256" key="2">
    <source>
        <dbReference type="ARBA" id="ARBA00023140"/>
    </source>
</evidence>
<gene>
    <name evidence="5" type="ORF">ABMA27_003993</name>
</gene>
<dbReference type="Gene3D" id="3.30.300.30">
    <property type="match status" value="1"/>
</dbReference>
<dbReference type="Pfam" id="PF00501">
    <property type="entry name" value="AMP-binding"/>
    <property type="match status" value="1"/>
</dbReference>
<evidence type="ECO:0000256" key="1">
    <source>
        <dbReference type="ARBA" id="ARBA00004275"/>
    </source>
</evidence>
<reference evidence="5 6" key="1">
    <citation type="submission" date="2024-06" db="EMBL/GenBank/DDBJ databases">
        <title>A chromosome-level genome assembly of beet webworm, Loxostege sticticalis.</title>
        <authorList>
            <person name="Zhang Y."/>
        </authorList>
    </citation>
    <scope>NUCLEOTIDE SEQUENCE [LARGE SCALE GENOMIC DNA]</scope>
    <source>
        <strain evidence="5">AQ026</strain>
        <tissue evidence="5">Whole body</tissue>
    </source>
</reference>
<comment type="subcellular location">
    <subcellularLocation>
        <location evidence="1">Peroxisome</location>
    </subcellularLocation>
</comment>
<evidence type="ECO:0000313" key="6">
    <source>
        <dbReference type="Proteomes" id="UP001549920"/>
    </source>
</evidence>
<dbReference type="CDD" id="cd05911">
    <property type="entry name" value="Firefly_Luc_like"/>
    <property type="match status" value="1"/>
</dbReference>
<dbReference type="InterPro" id="IPR020845">
    <property type="entry name" value="AMP-binding_CS"/>
</dbReference>
<evidence type="ECO:0000259" key="3">
    <source>
        <dbReference type="Pfam" id="PF00501"/>
    </source>
</evidence>
<dbReference type="PANTHER" id="PTHR24096:SF353">
    <property type="entry name" value="GH16244P-RELATED"/>
    <property type="match status" value="1"/>
</dbReference>
<dbReference type="PROSITE" id="PS00455">
    <property type="entry name" value="AMP_BINDING"/>
    <property type="match status" value="1"/>
</dbReference>
<proteinExistence type="predicted"/>
<protein>
    <recommendedName>
        <fullName evidence="7">4-coumarate--CoA ligase</fullName>
    </recommendedName>
</protein>
<dbReference type="Pfam" id="PF13193">
    <property type="entry name" value="AMP-binding_C"/>
    <property type="match status" value="1"/>
</dbReference>
<evidence type="ECO:0000313" key="5">
    <source>
        <dbReference type="EMBL" id="KAL0879024.1"/>
    </source>
</evidence>
<keyword evidence="6" id="KW-1185">Reference proteome</keyword>
<dbReference type="InterPro" id="IPR045851">
    <property type="entry name" value="AMP-bd_C_sf"/>
</dbReference>
<dbReference type="Gene3D" id="3.40.50.12780">
    <property type="entry name" value="N-terminal domain of ligase-like"/>
    <property type="match status" value="1"/>
</dbReference>
<dbReference type="Proteomes" id="UP001549920">
    <property type="component" value="Unassembled WGS sequence"/>
</dbReference>